<dbReference type="OrthoDB" id="10659785at2759"/>
<proteinExistence type="predicted"/>
<evidence type="ECO:0000313" key="2">
    <source>
        <dbReference type="Proteomes" id="UP000800035"/>
    </source>
</evidence>
<name>A0A6A5TE19_9PLEO</name>
<evidence type="ECO:0000313" key="1">
    <source>
        <dbReference type="EMBL" id="KAF1951013.1"/>
    </source>
</evidence>
<sequence length="230" mass="25740">MPITDSYPLELSYIVHRQYIARTEYIVHTHRASHPDSSYIPLSPLVTKQHPQPLPSHALSNTFKLIMGPTSTVLEPTNSQAIGTITLKARPVRSSSCPVIVSKADLSKPATSRMPPRLLRHNASSMSMLPMQPYLPQPPLSEGPTIEHDLISPIARPDGFEHFLPYERFPRSQSTLSLISFICAPSEYEITYTPGADYVIAVQEKGGKRKWLKNELKKGLETAKKFLGRK</sequence>
<organism evidence="1 2">
    <name type="scientific">Byssothecium circinans</name>
    <dbReference type="NCBI Taxonomy" id="147558"/>
    <lineage>
        <taxon>Eukaryota</taxon>
        <taxon>Fungi</taxon>
        <taxon>Dikarya</taxon>
        <taxon>Ascomycota</taxon>
        <taxon>Pezizomycotina</taxon>
        <taxon>Dothideomycetes</taxon>
        <taxon>Pleosporomycetidae</taxon>
        <taxon>Pleosporales</taxon>
        <taxon>Massarineae</taxon>
        <taxon>Massarinaceae</taxon>
        <taxon>Byssothecium</taxon>
    </lineage>
</organism>
<gene>
    <name evidence="1" type="ORF">CC80DRAFT_509148</name>
</gene>
<dbReference type="Proteomes" id="UP000800035">
    <property type="component" value="Unassembled WGS sequence"/>
</dbReference>
<dbReference type="AlphaFoldDB" id="A0A6A5TE19"/>
<protein>
    <submittedName>
        <fullName evidence="1">Uncharacterized protein</fullName>
    </submittedName>
</protein>
<dbReference type="EMBL" id="ML977020">
    <property type="protein sequence ID" value="KAF1951013.1"/>
    <property type="molecule type" value="Genomic_DNA"/>
</dbReference>
<accession>A0A6A5TE19</accession>
<keyword evidence="2" id="KW-1185">Reference proteome</keyword>
<reference evidence="1" key="1">
    <citation type="journal article" date="2020" name="Stud. Mycol.">
        <title>101 Dothideomycetes genomes: a test case for predicting lifestyles and emergence of pathogens.</title>
        <authorList>
            <person name="Haridas S."/>
            <person name="Albert R."/>
            <person name="Binder M."/>
            <person name="Bloem J."/>
            <person name="Labutti K."/>
            <person name="Salamov A."/>
            <person name="Andreopoulos B."/>
            <person name="Baker S."/>
            <person name="Barry K."/>
            <person name="Bills G."/>
            <person name="Bluhm B."/>
            <person name="Cannon C."/>
            <person name="Castanera R."/>
            <person name="Culley D."/>
            <person name="Daum C."/>
            <person name="Ezra D."/>
            <person name="Gonzalez J."/>
            <person name="Henrissat B."/>
            <person name="Kuo A."/>
            <person name="Liang C."/>
            <person name="Lipzen A."/>
            <person name="Lutzoni F."/>
            <person name="Magnuson J."/>
            <person name="Mondo S."/>
            <person name="Nolan M."/>
            <person name="Ohm R."/>
            <person name="Pangilinan J."/>
            <person name="Park H.-J."/>
            <person name="Ramirez L."/>
            <person name="Alfaro M."/>
            <person name="Sun H."/>
            <person name="Tritt A."/>
            <person name="Yoshinaga Y."/>
            <person name="Zwiers L.-H."/>
            <person name="Turgeon B."/>
            <person name="Goodwin S."/>
            <person name="Spatafora J."/>
            <person name="Crous P."/>
            <person name="Grigoriev I."/>
        </authorList>
    </citation>
    <scope>NUCLEOTIDE SEQUENCE</scope>
    <source>
        <strain evidence="1">CBS 675.92</strain>
    </source>
</reference>